<protein>
    <submittedName>
        <fullName evidence="2">Uncharacterized protein</fullName>
    </submittedName>
</protein>
<keyword evidence="3" id="KW-1185">Reference proteome</keyword>
<dbReference type="Proteomes" id="UP000658514">
    <property type="component" value="Unassembled WGS sequence"/>
</dbReference>
<accession>A0ABR8ADJ5</accession>
<feature type="chain" id="PRO_5047327376" evidence="1">
    <location>
        <begin position="21"/>
        <end position="158"/>
    </location>
</feature>
<proteinExistence type="predicted"/>
<dbReference type="RefSeq" id="WP_190545531.1">
    <property type="nucleotide sequence ID" value="NZ_CAWPNO010000069.1"/>
</dbReference>
<gene>
    <name evidence="2" type="ORF">H6G24_21735</name>
</gene>
<evidence type="ECO:0000256" key="1">
    <source>
        <dbReference type="SAM" id="SignalP"/>
    </source>
</evidence>
<dbReference type="EMBL" id="JACJQH010000036">
    <property type="protein sequence ID" value="MBD2198095.1"/>
    <property type="molecule type" value="Genomic_DNA"/>
</dbReference>
<keyword evidence="1" id="KW-0732">Signal</keyword>
<name>A0ABR8ADJ5_9CYAN</name>
<feature type="signal peptide" evidence="1">
    <location>
        <begin position="1"/>
        <end position="20"/>
    </location>
</feature>
<organism evidence="2 3">
    <name type="scientific">Calothrix parietina FACHB-288</name>
    <dbReference type="NCBI Taxonomy" id="2692896"/>
    <lineage>
        <taxon>Bacteria</taxon>
        <taxon>Bacillati</taxon>
        <taxon>Cyanobacteriota</taxon>
        <taxon>Cyanophyceae</taxon>
        <taxon>Nostocales</taxon>
        <taxon>Calotrichaceae</taxon>
        <taxon>Calothrix</taxon>
    </lineage>
</organism>
<sequence length="158" mass="17520">MKLQTLLLTTAISLTVFNPAAIGSTETAQKIKSVAQVKTELYDTLQILDDTNVCIGACQVTRQLGVCSLVENLDTQVKGKIFGRKIRNRSSALPIDKADVELMRLIYSQCKSLKPENFPPYLQLNANRKYKIFNPTCKSLEIINQGLGLIDDTVVNCN</sequence>
<evidence type="ECO:0000313" key="2">
    <source>
        <dbReference type="EMBL" id="MBD2198095.1"/>
    </source>
</evidence>
<evidence type="ECO:0000313" key="3">
    <source>
        <dbReference type="Proteomes" id="UP000658514"/>
    </source>
</evidence>
<reference evidence="2 3" key="1">
    <citation type="journal article" date="2020" name="ISME J.">
        <title>Comparative genomics reveals insights into cyanobacterial evolution and habitat adaptation.</title>
        <authorList>
            <person name="Chen M.Y."/>
            <person name="Teng W.K."/>
            <person name="Zhao L."/>
            <person name="Hu C.X."/>
            <person name="Zhou Y.K."/>
            <person name="Han B.P."/>
            <person name="Song L.R."/>
            <person name="Shu W.S."/>
        </authorList>
    </citation>
    <scope>NUCLEOTIDE SEQUENCE [LARGE SCALE GENOMIC DNA]</scope>
    <source>
        <strain evidence="2 3">FACHB-288</strain>
    </source>
</reference>
<comment type="caution">
    <text evidence="2">The sequence shown here is derived from an EMBL/GenBank/DDBJ whole genome shotgun (WGS) entry which is preliminary data.</text>
</comment>